<comment type="caution">
    <text evidence="4">The sequence shown here is derived from an EMBL/GenBank/DDBJ whole genome shotgun (WGS) entry which is preliminary data.</text>
</comment>
<gene>
    <name evidence="4" type="ORF">RSA3_12445</name>
</gene>
<feature type="chain" id="PRO_5007544826" description="Cohesin domain-containing protein" evidence="3">
    <location>
        <begin position="32"/>
        <end position="377"/>
    </location>
</feature>
<dbReference type="SUPFAM" id="SSF49384">
    <property type="entry name" value="Carbohydrate-binding domain"/>
    <property type="match status" value="1"/>
</dbReference>
<keyword evidence="2" id="KW-1133">Transmembrane helix</keyword>
<accession>A0A147F5N4</accession>
<evidence type="ECO:0008006" key="6">
    <source>
        <dbReference type="Google" id="ProtNLM"/>
    </source>
</evidence>
<dbReference type="PATRIC" id="fig|2033.7.peg.3297"/>
<dbReference type="AlphaFoldDB" id="A0A147F5N4"/>
<feature type="compositionally biased region" description="Low complexity" evidence="1">
    <location>
        <begin position="205"/>
        <end position="224"/>
    </location>
</feature>
<proteinExistence type="predicted"/>
<keyword evidence="2" id="KW-0812">Transmembrane</keyword>
<protein>
    <recommendedName>
        <fullName evidence="6">Cohesin domain-containing protein</fullName>
    </recommendedName>
</protein>
<feature type="region of interest" description="Disordered" evidence="1">
    <location>
        <begin position="164"/>
        <end position="228"/>
    </location>
</feature>
<keyword evidence="3" id="KW-0732">Signal</keyword>
<dbReference type="Proteomes" id="UP000072189">
    <property type="component" value="Unassembled WGS sequence"/>
</dbReference>
<dbReference type="CDD" id="cd08547">
    <property type="entry name" value="Type_II_cohesin"/>
    <property type="match status" value="1"/>
</dbReference>
<organism evidence="4 5">
    <name type="scientific">Microbacterium testaceum</name>
    <name type="common">Aureobacterium testaceum</name>
    <name type="synonym">Brevibacterium testaceum</name>
    <dbReference type="NCBI Taxonomy" id="2033"/>
    <lineage>
        <taxon>Bacteria</taxon>
        <taxon>Bacillati</taxon>
        <taxon>Actinomycetota</taxon>
        <taxon>Actinomycetes</taxon>
        <taxon>Micrococcales</taxon>
        <taxon>Microbacteriaceae</taxon>
        <taxon>Microbacterium</taxon>
    </lineage>
</organism>
<sequence>MPRLRSRWLVLLLSTIVATTLLGSATSAAMAAESSPSLRATLSDTDGASGDPVALDLGVVGATDLYAATVRVTYDADRVVLDPAAVTSEFPGMFSVSGVEGAIDFTVTRLGTSSGRAGDLSLGSLGFVAKAPGEALLRIDEVTIIDSALVGTTLAPAIGLSYTVAPSSSAPEPSTPGGQAEPPAISVTGQGSSAPRGGDTTFRGSAPQSSAAPTATSPRITASSLTPRVGETITLTARGMTPGSAYRVGLDSHSTLLGEVTADETGSFALEATIPATTPAGEHEIIVLSRGLAVTSLPITIRAADEAESAPRSSASPSVGAAGVTNEAAADAAPVSADSTAALVWALIAVVVLLGAAAIVLMRRRLRRAARNHGGQA</sequence>
<evidence type="ECO:0000256" key="1">
    <source>
        <dbReference type="SAM" id="MobiDB-lite"/>
    </source>
</evidence>
<dbReference type="InterPro" id="IPR008965">
    <property type="entry name" value="CBM2/CBM3_carb-bd_dom_sf"/>
</dbReference>
<keyword evidence="2" id="KW-0472">Membrane</keyword>
<dbReference type="GO" id="GO:0030246">
    <property type="term" value="F:carbohydrate binding"/>
    <property type="evidence" value="ECO:0007669"/>
    <property type="project" value="InterPro"/>
</dbReference>
<feature type="transmembrane region" description="Helical" evidence="2">
    <location>
        <begin position="342"/>
        <end position="362"/>
    </location>
</feature>
<evidence type="ECO:0000313" key="4">
    <source>
        <dbReference type="EMBL" id="KTS09789.1"/>
    </source>
</evidence>
<dbReference type="EMBL" id="LDRV01000081">
    <property type="protein sequence ID" value="KTS09789.1"/>
    <property type="molecule type" value="Genomic_DNA"/>
</dbReference>
<dbReference type="RefSeq" id="WP_058614568.1">
    <property type="nucleotide sequence ID" value="NZ_LDRV01000081.1"/>
</dbReference>
<feature type="compositionally biased region" description="Low complexity" evidence="1">
    <location>
        <begin position="165"/>
        <end position="176"/>
    </location>
</feature>
<evidence type="ECO:0000313" key="5">
    <source>
        <dbReference type="Proteomes" id="UP000072189"/>
    </source>
</evidence>
<name>A0A147F5N4_MICTE</name>
<reference evidence="4 5" key="1">
    <citation type="journal article" date="2016" name="Front. Microbiol.">
        <title>Genomic Resource of Rice Seed Associated Bacteria.</title>
        <authorList>
            <person name="Midha S."/>
            <person name="Bansal K."/>
            <person name="Sharma S."/>
            <person name="Kumar N."/>
            <person name="Patil P.P."/>
            <person name="Chaudhry V."/>
            <person name="Patil P.B."/>
        </authorList>
    </citation>
    <scope>NUCLEOTIDE SEQUENCE [LARGE SCALE GENOMIC DNA]</scope>
    <source>
        <strain evidence="4 5">RSA3</strain>
    </source>
</reference>
<dbReference type="Gene3D" id="2.60.40.680">
    <property type="match status" value="1"/>
</dbReference>
<evidence type="ECO:0000256" key="2">
    <source>
        <dbReference type="SAM" id="Phobius"/>
    </source>
</evidence>
<evidence type="ECO:0000256" key="3">
    <source>
        <dbReference type="SAM" id="SignalP"/>
    </source>
</evidence>
<feature type="signal peptide" evidence="3">
    <location>
        <begin position="1"/>
        <end position="31"/>
    </location>
</feature>